<feature type="domain" description="Chorismate-utilising enzyme C-terminal" evidence="1">
    <location>
        <begin position="143"/>
        <end position="387"/>
    </location>
</feature>
<dbReference type="InterPro" id="IPR005801">
    <property type="entry name" value="ADC_synthase"/>
</dbReference>
<evidence type="ECO:0000313" key="2">
    <source>
        <dbReference type="EMBL" id="MCP2174528.1"/>
    </source>
</evidence>
<dbReference type="PRINTS" id="PR00095">
    <property type="entry name" value="ANTSNTHASEI"/>
</dbReference>
<reference evidence="2 3" key="1">
    <citation type="submission" date="2022-06" db="EMBL/GenBank/DDBJ databases">
        <title>Genomic Encyclopedia of Archaeal and Bacterial Type Strains, Phase II (KMG-II): from individual species to whole genera.</title>
        <authorList>
            <person name="Goeker M."/>
        </authorList>
    </citation>
    <scope>NUCLEOTIDE SEQUENCE [LARGE SCALE GENOMIC DNA]</scope>
    <source>
        <strain evidence="2 3">DSM 44693</strain>
    </source>
</reference>
<dbReference type="SUPFAM" id="SSF56322">
    <property type="entry name" value="ADC synthase"/>
    <property type="match status" value="1"/>
</dbReference>
<dbReference type="NCBIfam" id="NF004530">
    <property type="entry name" value="PRK05877.1"/>
    <property type="match status" value="1"/>
</dbReference>
<keyword evidence="3" id="KW-1185">Reference proteome</keyword>
<dbReference type="PANTHER" id="PTHR11236:SF50">
    <property type="entry name" value="AMINODEOXYCHORISMATE SYNTHASE COMPONENT 1"/>
    <property type="match status" value="1"/>
</dbReference>
<dbReference type="Proteomes" id="UP001206895">
    <property type="component" value="Unassembled WGS sequence"/>
</dbReference>
<dbReference type="InterPro" id="IPR015890">
    <property type="entry name" value="Chorismate_C"/>
</dbReference>
<dbReference type="InterPro" id="IPR005802">
    <property type="entry name" value="ADC_synth_comp_1"/>
</dbReference>
<dbReference type="EMBL" id="JAMTCJ010000001">
    <property type="protein sequence ID" value="MCP2174528.1"/>
    <property type="molecule type" value="Genomic_DNA"/>
</dbReference>
<dbReference type="Pfam" id="PF00425">
    <property type="entry name" value="Chorismate_bind"/>
    <property type="match status" value="1"/>
</dbReference>
<name>A0ABT1HA41_9NOCA</name>
<gene>
    <name evidence="2" type="ORF">LX13_000335</name>
</gene>
<protein>
    <submittedName>
        <fullName evidence="2">Para-aminobenzoate synthetase component 1</fullName>
    </submittedName>
</protein>
<comment type="caution">
    <text evidence="2">The sequence shown here is derived from an EMBL/GenBank/DDBJ whole genome shotgun (WGS) entry which is preliminary data.</text>
</comment>
<sequence length="399" mass="41659">MASRVTDLGPGRSSTTLLAALHERSLAEGVPGPAGFIGDWLGGDAVIIPSVDVRSGVRPPNDPAGFWAGYLAYPDRLAEAALPAVVGGVSPNMLTHENGRWFHHDVTGASCPDWLRAFVSDDHGVPPTRAWSTRWTTPPRAPHDTAIRSCLEAIAAGEVYQACVCTRFSGDLTGRPIDFFVAGVEAMRPRKAAYVAGDWGAVASFSPETYLHVHGHAVTSSPIKGTVPSGADPTSLLSSVKDVAENVMIVDLVRNDLGRLAVPGSVTVPELLAVHPAPGVWHLVSTVAATLPDDVGTDALIEATFPPGSVTGTPKIRARELLQGWETSARGVYCGAVGVATPDGDLDLNVAIRTVEIEPDGTTALGVGGGITIDSDPDREWQECLDKAASIISLTAPAP</sequence>
<evidence type="ECO:0000313" key="3">
    <source>
        <dbReference type="Proteomes" id="UP001206895"/>
    </source>
</evidence>
<dbReference type="RefSeq" id="WP_253659583.1">
    <property type="nucleotide sequence ID" value="NZ_BAAAJQ010000001.1"/>
</dbReference>
<evidence type="ECO:0000259" key="1">
    <source>
        <dbReference type="Pfam" id="PF00425"/>
    </source>
</evidence>
<dbReference type="Gene3D" id="3.60.120.10">
    <property type="entry name" value="Anthranilate synthase"/>
    <property type="match status" value="1"/>
</dbReference>
<dbReference type="PANTHER" id="PTHR11236">
    <property type="entry name" value="AMINOBENZOATE/ANTHRANILATE SYNTHASE"/>
    <property type="match status" value="1"/>
</dbReference>
<proteinExistence type="predicted"/>
<dbReference type="NCBIfam" id="TIGR00553">
    <property type="entry name" value="pabB"/>
    <property type="match status" value="1"/>
</dbReference>
<dbReference type="InterPro" id="IPR019999">
    <property type="entry name" value="Anth_synth_I-like"/>
</dbReference>
<organism evidence="2 3">
    <name type="scientific">Williamsia maris</name>
    <dbReference type="NCBI Taxonomy" id="72806"/>
    <lineage>
        <taxon>Bacteria</taxon>
        <taxon>Bacillati</taxon>
        <taxon>Actinomycetota</taxon>
        <taxon>Actinomycetes</taxon>
        <taxon>Mycobacteriales</taxon>
        <taxon>Nocardiaceae</taxon>
        <taxon>Williamsia</taxon>
    </lineage>
</organism>
<accession>A0ABT1HA41</accession>